<reference evidence="3" key="1">
    <citation type="submission" date="2019-01" db="EMBL/GenBank/DDBJ databases">
        <title>Draft genome sequences of three monokaryotic isolates of the white-rot basidiomycete fungus Dichomitus squalens.</title>
        <authorList>
            <consortium name="DOE Joint Genome Institute"/>
            <person name="Lopez S.C."/>
            <person name="Andreopoulos B."/>
            <person name="Pangilinan J."/>
            <person name="Lipzen A."/>
            <person name="Riley R."/>
            <person name="Ahrendt S."/>
            <person name="Ng V."/>
            <person name="Barry K."/>
            <person name="Daum C."/>
            <person name="Grigoriev I.V."/>
            <person name="Hilden K.S."/>
            <person name="Makela M.R."/>
            <person name="de Vries R.P."/>
        </authorList>
    </citation>
    <scope>NUCLEOTIDE SEQUENCE [LARGE SCALE GENOMIC DNA]</scope>
    <source>
        <strain evidence="3">OM18370.1</strain>
    </source>
</reference>
<evidence type="ECO:0000259" key="2">
    <source>
        <dbReference type="Pfam" id="PF13649"/>
    </source>
</evidence>
<protein>
    <recommendedName>
        <fullName evidence="2">Methyltransferase domain-containing protein</fullName>
    </recommendedName>
</protein>
<feature type="compositionally biased region" description="Polar residues" evidence="1">
    <location>
        <begin position="60"/>
        <end position="82"/>
    </location>
</feature>
<feature type="region of interest" description="Disordered" evidence="1">
    <location>
        <begin position="1"/>
        <end position="172"/>
    </location>
</feature>
<accession>A0A4Q9MB83</accession>
<dbReference type="CDD" id="cd02440">
    <property type="entry name" value="AdoMet_MTases"/>
    <property type="match status" value="1"/>
</dbReference>
<dbReference type="PANTHER" id="PTHR43591:SF24">
    <property type="entry name" value="2-METHOXY-6-POLYPRENYL-1,4-BENZOQUINOL METHYLASE, MITOCHONDRIAL"/>
    <property type="match status" value="1"/>
</dbReference>
<dbReference type="Pfam" id="PF13649">
    <property type="entry name" value="Methyltransf_25"/>
    <property type="match status" value="1"/>
</dbReference>
<dbReference type="InterPro" id="IPR029063">
    <property type="entry name" value="SAM-dependent_MTases_sf"/>
</dbReference>
<feature type="compositionally biased region" description="Basic and acidic residues" evidence="1">
    <location>
        <begin position="211"/>
        <end position="225"/>
    </location>
</feature>
<feature type="region of interest" description="Disordered" evidence="1">
    <location>
        <begin position="187"/>
        <end position="225"/>
    </location>
</feature>
<proteinExistence type="predicted"/>
<gene>
    <name evidence="3" type="ORF">BD311DRAFT_819838</name>
</gene>
<dbReference type="PANTHER" id="PTHR43591">
    <property type="entry name" value="METHYLTRANSFERASE"/>
    <property type="match status" value="1"/>
</dbReference>
<feature type="compositionally biased region" description="Pro residues" evidence="1">
    <location>
        <begin position="138"/>
        <end position="149"/>
    </location>
</feature>
<dbReference type="InterPro" id="IPR041698">
    <property type="entry name" value="Methyltransf_25"/>
</dbReference>
<dbReference type="Proteomes" id="UP000292957">
    <property type="component" value="Unassembled WGS sequence"/>
</dbReference>
<dbReference type="GO" id="GO:0008168">
    <property type="term" value="F:methyltransferase activity"/>
    <property type="evidence" value="ECO:0007669"/>
    <property type="project" value="TreeGrafter"/>
</dbReference>
<feature type="compositionally biased region" description="Low complexity" evidence="1">
    <location>
        <begin position="150"/>
        <end position="159"/>
    </location>
</feature>
<feature type="region of interest" description="Disordered" evidence="1">
    <location>
        <begin position="737"/>
        <end position="760"/>
    </location>
</feature>
<evidence type="ECO:0000313" key="3">
    <source>
        <dbReference type="EMBL" id="TBU23182.1"/>
    </source>
</evidence>
<feature type="region of interest" description="Disordered" evidence="1">
    <location>
        <begin position="839"/>
        <end position="950"/>
    </location>
</feature>
<name>A0A4Q9MB83_9APHY</name>
<feature type="compositionally biased region" description="Polar residues" evidence="1">
    <location>
        <begin position="13"/>
        <end position="32"/>
    </location>
</feature>
<feature type="compositionally biased region" description="Basic and acidic residues" evidence="1">
    <location>
        <begin position="443"/>
        <end position="454"/>
    </location>
</feature>
<dbReference type="EMBL" id="ML143512">
    <property type="protein sequence ID" value="TBU23182.1"/>
    <property type="molecule type" value="Genomic_DNA"/>
</dbReference>
<feature type="region of interest" description="Disordered" evidence="1">
    <location>
        <begin position="426"/>
        <end position="455"/>
    </location>
</feature>
<feature type="region of interest" description="Disordered" evidence="1">
    <location>
        <begin position="651"/>
        <end position="672"/>
    </location>
</feature>
<sequence length="950" mass="105856">MIVRPTPGKIQTERMQSQSPPTRRRANSTSATLAPKQAQTTSPPLPPQSPFLQRFAAQQPKPSNRVPTTPTNADGPSDTLTRSGSGSGSGKRKLFRLKRPSSSSSSEPRSATRGRSYQMLGHHYGLTLGAMSMSVLDPPAPPPPRPPRNPARSNLAPRPSSSGGPAHKAPRLHAAVDERKPKAFGDSAADWEFPLPRGSEFPLQRKKSKSRKFDPSRITQDESAKSDVQFSTVDRTILEELRQKIRAREEQFVTRSGRKYHAFSPADVPYPRSYDRQMVDLDVWDDLWQLQLGGSITMHVFDTPPARVLDLGCGTGTWILNAAREWKDSYFVGLDVVPLHPDLLQVGCFDLAARITWVQGNFLESLPFPNEEFDYVRLTRVGRGVPEDKWDALFEEITRVMKPGGAFEMWEEDLHFPGHRGGESVHIVESPGPMHPPTPPHTDSSHSSEQERLHHPTSFALRSQRSSLAFSYSFDDVTRVNRPMFEDTQRPIHASQSPTNGAQTSMLFRSLDRPPMNPHDHSLLEIIYNEMHAARFINLEPVSMIANLLPLHFRDVRAPPPIVVTFPPLPVPPVFDDRSDGSPVTTRRNVFDDPFVEEPLQVESPTEFGTFRFSQSPVLHARDMVDGTPYVGIDTARYSGVSPSAFRRKTLPSTTEQAAHLKQRSDSLPMSSDTPISLAKLQGHIAAGRNPLPNKTINFDPRTLNLLLTLRVNEVLGCAEPMWDWVVDFQENVARGGEKAGSSSVSEHIALRPRRRRRHPQEDALMSLTRLDFDALLRRFELDMKARMYLAPALEDRLGWPAYPVTPTEELETFEAMCAAWAGYEHRQAGATIRGSAFFRSKRSPSPPPFPTPRHSTTSDEGEATVRGRRGLPTAHHASHAPGQTHIPADPIRPAFDGLSRRQSAPEKPVSHLSRPSTDTSSSSLLSEPEQEHPPSSRTGRIFVAWKAAS</sequence>
<dbReference type="SUPFAM" id="SSF53335">
    <property type="entry name" value="S-adenosyl-L-methionine-dependent methyltransferases"/>
    <property type="match status" value="1"/>
</dbReference>
<dbReference type="Gene3D" id="3.40.50.150">
    <property type="entry name" value="Vaccinia Virus protein VP39"/>
    <property type="match status" value="1"/>
</dbReference>
<evidence type="ECO:0000256" key="1">
    <source>
        <dbReference type="SAM" id="MobiDB-lite"/>
    </source>
</evidence>
<feature type="compositionally biased region" description="Low complexity" evidence="1">
    <location>
        <begin position="911"/>
        <end position="929"/>
    </location>
</feature>
<dbReference type="AlphaFoldDB" id="A0A4Q9MB83"/>
<feature type="domain" description="Methyltransferase" evidence="2">
    <location>
        <begin position="308"/>
        <end position="405"/>
    </location>
</feature>
<organism evidence="3">
    <name type="scientific">Dichomitus squalens</name>
    <dbReference type="NCBI Taxonomy" id="114155"/>
    <lineage>
        <taxon>Eukaryota</taxon>
        <taxon>Fungi</taxon>
        <taxon>Dikarya</taxon>
        <taxon>Basidiomycota</taxon>
        <taxon>Agaricomycotina</taxon>
        <taxon>Agaricomycetes</taxon>
        <taxon>Polyporales</taxon>
        <taxon>Polyporaceae</taxon>
        <taxon>Dichomitus</taxon>
    </lineage>
</organism>
<feature type="compositionally biased region" description="Basic residues" evidence="1">
    <location>
        <begin position="90"/>
        <end position="99"/>
    </location>
</feature>
<dbReference type="OrthoDB" id="2013972at2759"/>